<dbReference type="EMBL" id="CP009268">
    <property type="protein sequence ID" value="AJA50963.1"/>
    <property type="molecule type" value="Genomic_DNA"/>
</dbReference>
<evidence type="ECO:0000259" key="10">
    <source>
        <dbReference type="Pfam" id="PF07730"/>
    </source>
</evidence>
<dbReference type="InterPro" id="IPR050482">
    <property type="entry name" value="Sensor_HK_TwoCompSys"/>
</dbReference>
<dbReference type="EC" id="2.7.13.3" evidence="2"/>
<keyword evidence="8" id="KW-0902">Two-component regulatory system</keyword>
<keyword evidence="9" id="KW-1133">Transmembrane helix</keyword>
<dbReference type="SUPFAM" id="SSF55874">
    <property type="entry name" value="ATPase domain of HSP90 chaperone/DNA topoisomerase II/histidine kinase"/>
    <property type="match status" value="1"/>
</dbReference>
<feature type="transmembrane region" description="Helical" evidence="9">
    <location>
        <begin position="7"/>
        <end position="26"/>
    </location>
</feature>
<feature type="transmembrane region" description="Helical" evidence="9">
    <location>
        <begin position="133"/>
        <end position="153"/>
    </location>
</feature>
<dbReference type="Proteomes" id="UP000030905">
    <property type="component" value="Chromosome"/>
</dbReference>
<feature type="domain" description="Signal transduction histidine kinase subgroup 3 dimerisation and phosphoacceptor" evidence="10">
    <location>
        <begin position="199"/>
        <end position="263"/>
    </location>
</feature>
<dbReference type="PANTHER" id="PTHR24421:SF10">
    <property type="entry name" value="NITRATE_NITRITE SENSOR PROTEIN NARQ"/>
    <property type="match status" value="1"/>
</dbReference>
<dbReference type="GO" id="GO:0046983">
    <property type="term" value="F:protein dimerization activity"/>
    <property type="evidence" value="ECO:0007669"/>
    <property type="project" value="InterPro"/>
</dbReference>
<dbReference type="InterPro" id="IPR036890">
    <property type="entry name" value="HATPase_C_sf"/>
</dbReference>
<dbReference type="AlphaFoldDB" id="A0A0H3J7K0"/>
<keyword evidence="7" id="KW-0067">ATP-binding</keyword>
<dbReference type="KEGG" id="cpat:CLPA_c08750"/>
<reference evidence="12" key="2">
    <citation type="submission" date="2015-10" db="EMBL/GenBank/DDBJ databases">
        <title>Improved Draft Genome Sequence of Clostridium pasteurianum Strain ATCC 6013 (DSM 525) Using a Hybrid Next-Generation Sequencing Approach.</title>
        <authorList>
            <person name="Pyne M.E."/>
            <person name="Utturkar S.M."/>
            <person name="Brown S.D."/>
            <person name="Moo-Young M."/>
            <person name="Chung D.A."/>
            <person name="Chou P.C."/>
        </authorList>
    </citation>
    <scope>NUCLEOTIDE SEQUENCE</scope>
    <source>
        <strain evidence="12">ATCC 6013</strain>
    </source>
</reference>
<dbReference type="EMBL" id="JPGY02000001">
    <property type="protein sequence ID" value="KRU13028.1"/>
    <property type="molecule type" value="Genomic_DNA"/>
</dbReference>
<dbReference type="RefSeq" id="WP_003447064.1">
    <property type="nucleotide sequence ID" value="NZ_ANZB01000013.1"/>
</dbReference>
<dbReference type="Gene3D" id="1.20.5.1930">
    <property type="match status" value="1"/>
</dbReference>
<evidence type="ECO:0000313" key="13">
    <source>
        <dbReference type="Proteomes" id="UP000028042"/>
    </source>
</evidence>
<evidence type="ECO:0000256" key="3">
    <source>
        <dbReference type="ARBA" id="ARBA00022553"/>
    </source>
</evidence>
<sequence>MKKEKDNLFLFIRYSIFFCISLSVITLDSSGTLDMLKLVAYLLIYIVNAQLRMYFFMKYRIYTILSILFEILIIYLLYSSFGGFTFIYFFVSIIDASIMLENIEAAVISLILYAAVFLISLKPDYSALERYVYINVIFNTLVVAGFSSLGRYIKSQRDRKIEAQKLYDKIKVSEDRLKDAYGRLESYSSTVEEITILKERNRISREIHDTVGHTLSTLIIQLQAVPYLWKSNPDEAENMIKDMVDYTKNGLEDVRRAVRELTPLAFDNSSGIFLLKELMINFEKHSKVKIKFNISNKLHYDLNSDQSFVLYRVFQESFSNSLRHGQATEININMSFSEEEIYVHMRDNGNCKKDMKKGFGLTNMEKRIVFIGGIFSYINHENKGFEINISIPRNKNIAKLQEDSDGGDKDNYSR</sequence>
<dbReference type="GO" id="GO:0016020">
    <property type="term" value="C:membrane"/>
    <property type="evidence" value="ECO:0007669"/>
    <property type="project" value="InterPro"/>
</dbReference>
<keyword evidence="6 11" id="KW-0418">Kinase</keyword>
<dbReference type="InterPro" id="IPR011712">
    <property type="entry name" value="Sig_transdc_His_kin_sub3_dim/P"/>
</dbReference>
<keyword evidence="14" id="KW-1185">Reference proteome</keyword>
<dbReference type="GO" id="GO:0000155">
    <property type="term" value="F:phosphorelay sensor kinase activity"/>
    <property type="evidence" value="ECO:0007669"/>
    <property type="project" value="InterPro"/>
</dbReference>
<feature type="transmembrane region" description="Helical" evidence="9">
    <location>
        <begin position="103"/>
        <end position="121"/>
    </location>
</feature>
<feature type="transmembrane region" description="Helical" evidence="9">
    <location>
        <begin position="67"/>
        <end position="91"/>
    </location>
</feature>
<evidence type="ECO:0000256" key="1">
    <source>
        <dbReference type="ARBA" id="ARBA00000085"/>
    </source>
</evidence>
<evidence type="ECO:0000313" key="11">
    <source>
        <dbReference type="EMBL" id="AJA50963.1"/>
    </source>
</evidence>
<evidence type="ECO:0000256" key="7">
    <source>
        <dbReference type="ARBA" id="ARBA00022840"/>
    </source>
</evidence>
<organism evidence="11 14">
    <name type="scientific">Clostridium pasteurianum DSM 525 = ATCC 6013</name>
    <dbReference type="NCBI Taxonomy" id="1262449"/>
    <lineage>
        <taxon>Bacteria</taxon>
        <taxon>Bacillati</taxon>
        <taxon>Bacillota</taxon>
        <taxon>Clostridia</taxon>
        <taxon>Eubacteriales</taxon>
        <taxon>Clostridiaceae</taxon>
        <taxon>Clostridium</taxon>
    </lineage>
</organism>
<evidence type="ECO:0000256" key="6">
    <source>
        <dbReference type="ARBA" id="ARBA00022777"/>
    </source>
</evidence>
<gene>
    <name evidence="11" type="ORF">CLPA_c08750</name>
    <name evidence="12" type="ORF">CP6013_02276</name>
</gene>
<dbReference type="PANTHER" id="PTHR24421">
    <property type="entry name" value="NITRATE/NITRITE SENSOR PROTEIN NARX-RELATED"/>
    <property type="match status" value="1"/>
</dbReference>
<comment type="catalytic activity">
    <reaction evidence="1">
        <text>ATP + protein L-histidine = ADP + protein N-phospho-L-histidine.</text>
        <dbReference type="EC" id="2.7.13.3"/>
    </reaction>
</comment>
<dbReference type="eggNOG" id="COG4585">
    <property type="taxonomic scope" value="Bacteria"/>
</dbReference>
<keyword evidence="4" id="KW-0808">Transferase</keyword>
<feature type="transmembrane region" description="Helical" evidence="9">
    <location>
        <begin position="38"/>
        <end position="55"/>
    </location>
</feature>
<dbReference type="CDD" id="cd16917">
    <property type="entry name" value="HATPase_UhpB-NarQ-NarX-like"/>
    <property type="match status" value="1"/>
</dbReference>
<proteinExistence type="predicted"/>
<protein>
    <recommendedName>
        <fullName evidence="2">histidine kinase</fullName>
        <ecNumber evidence="2">2.7.13.3</ecNumber>
    </recommendedName>
</protein>
<dbReference type="Pfam" id="PF07730">
    <property type="entry name" value="HisKA_3"/>
    <property type="match status" value="1"/>
</dbReference>
<keyword evidence="3" id="KW-0597">Phosphoprotein</keyword>
<evidence type="ECO:0000256" key="9">
    <source>
        <dbReference type="SAM" id="Phobius"/>
    </source>
</evidence>
<dbReference type="GeneID" id="93073082"/>
<dbReference type="PATRIC" id="fig|1262449.3.peg.3297"/>
<name>A0A0H3J7K0_CLOPA</name>
<keyword evidence="9" id="KW-0812">Transmembrane</keyword>
<evidence type="ECO:0000256" key="8">
    <source>
        <dbReference type="ARBA" id="ARBA00023012"/>
    </source>
</evidence>
<dbReference type="KEGG" id="cpae:CPAST_c08750"/>
<keyword evidence="5" id="KW-0547">Nucleotide-binding</keyword>
<evidence type="ECO:0000256" key="5">
    <source>
        <dbReference type="ARBA" id="ARBA00022741"/>
    </source>
</evidence>
<reference evidence="11 14" key="1">
    <citation type="journal article" date="2015" name="Genome Announc.">
        <title>Complete Genome Sequence of the Nitrogen-Fixing and Solvent-Producing Clostridium pasteurianum DSM 525.</title>
        <authorList>
            <person name="Poehlein A."/>
            <person name="Grosse-Honebrink A."/>
            <person name="Zhang Y."/>
            <person name="Minton N.P."/>
            <person name="Daniel R."/>
        </authorList>
    </citation>
    <scope>NUCLEOTIDE SEQUENCE [LARGE SCALE GENOMIC DNA]</scope>
    <source>
        <strain evidence="11">DSM 525</strain>
        <strain evidence="14">DSM 525 / ATCC 6013</strain>
    </source>
</reference>
<reference evidence="12 13" key="3">
    <citation type="journal article" name="Genome Announc.">
        <title>Improved Draft Genome Sequence of Clostridium pasteurianum Strain ATCC 6013 (DSM 525) Using a Hybrid Next-Generation Sequencing Approach.</title>
        <authorList>
            <person name="Pyne M.E."/>
            <person name="Utturkar S."/>
            <person name="Brown S.D."/>
            <person name="Moo-Young M."/>
            <person name="Chung D.A."/>
            <person name="Chou C.P."/>
        </authorList>
    </citation>
    <scope>NUCLEOTIDE SEQUENCE [LARGE SCALE GENOMIC DNA]</scope>
    <source>
        <strain evidence="12 13">ATCC 6013</strain>
    </source>
</reference>
<keyword evidence="9" id="KW-0472">Membrane</keyword>
<dbReference type="Proteomes" id="UP000028042">
    <property type="component" value="Unassembled WGS sequence"/>
</dbReference>
<evidence type="ECO:0000256" key="4">
    <source>
        <dbReference type="ARBA" id="ARBA00022679"/>
    </source>
</evidence>
<dbReference type="GO" id="GO:0005524">
    <property type="term" value="F:ATP binding"/>
    <property type="evidence" value="ECO:0007669"/>
    <property type="project" value="UniProtKB-KW"/>
</dbReference>
<evidence type="ECO:0000313" key="12">
    <source>
        <dbReference type="EMBL" id="KRU13028.1"/>
    </source>
</evidence>
<dbReference type="Gene3D" id="3.30.565.10">
    <property type="entry name" value="Histidine kinase-like ATPase, C-terminal domain"/>
    <property type="match status" value="1"/>
</dbReference>
<evidence type="ECO:0000256" key="2">
    <source>
        <dbReference type="ARBA" id="ARBA00012438"/>
    </source>
</evidence>
<accession>A0A0H3J7K0</accession>
<evidence type="ECO:0000313" key="14">
    <source>
        <dbReference type="Proteomes" id="UP000030905"/>
    </source>
</evidence>